<feature type="compositionally biased region" description="Basic and acidic residues" evidence="1">
    <location>
        <begin position="41"/>
        <end position="52"/>
    </location>
</feature>
<feature type="compositionally biased region" description="Polar residues" evidence="1">
    <location>
        <begin position="103"/>
        <end position="115"/>
    </location>
</feature>
<feature type="compositionally biased region" description="Polar residues" evidence="1">
    <location>
        <begin position="53"/>
        <end position="74"/>
    </location>
</feature>
<reference evidence="2" key="1">
    <citation type="submission" date="2025-08" db="UniProtKB">
        <authorList>
            <consortium name="Ensembl"/>
        </authorList>
    </citation>
    <scope>IDENTIFICATION</scope>
</reference>
<feature type="compositionally biased region" description="Basic and acidic residues" evidence="1">
    <location>
        <begin position="211"/>
        <end position="226"/>
    </location>
</feature>
<dbReference type="STRING" id="37003.ENSKMAP00000003201"/>
<dbReference type="AlphaFoldDB" id="A0A3Q2ZHM6"/>
<dbReference type="GO" id="GO:0003677">
    <property type="term" value="F:DNA binding"/>
    <property type="evidence" value="ECO:0007669"/>
    <property type="project" value="InterPro"/>
</dbReference>
<sequence length="422" mass="47296">MPKAPASGPRQAPPSRVPQAFVEAMKRISASETALSTPLQSKKEEPSADKWKSSFQAINKNDGNSQGESTSGAERTQLYDPSSPLSSDSESDISKAQDGKPSPNIQDKSINCQRFSSDRHRSSHWESPYSESGSRPLDKHKFTTRPTENRGLSPGRRLPESHAYGPDTKTLERPGYGLKSGPPEQRGCSPDRALYGSSTQAFPEPYRGRRINGEERTTLPEYRREQMTTTRRSSPPRLKRDHQQLGHVETGLDQNPPPTKVTRHADKTVTVDRCPIVCDLCDVELANAQELEEHLDCRSHWDTLEHIQQKNKYDDLAIAFLQEVMLYKSRHCSRAVEEKALQALQEKDHMTKVEMLHCAACKVYVSTSAADVHTHISSQGHLANTKEFEALQRRACLSKAGTMLKELQPQFQHFLKGGSPFQ</sequence>
<proteinExistence type="predicted"/>
<feature type="compositionally biased region" description="Polar residues" evidence="1">
    <location>
        <begin position="31"/>
        <end position="40"/>
    </location>
</feature>
<accession>A0A3Q2ZHM6</accession>
<name>A0A3Q2ZHM6_KRYMA</name>
<evidence type="ECO:0000313" key="3">
    <source>
        <dbReference type="Proteomes" id="UP000264800"/>
    </source>
</evidence>
<dbReference type="PANTHER" id="PTHR12190">
    <property type="entry name" value="A-KINASE ANCHOR PROTEIN AKAP 8"/>
    <property type="match status" value="1"/>
</dbReference>
<dbReference type="PANTHER" id="PTHR12190:SF1">
    <property type="entry name" value="DBIRD COMPLEX SUBUNIT ZNF326"/>
    <property type="match status" value="1"/>
</dbReference>
<dbReference type="Proteomes" id="UP000264800">
    <property type="component" value="Unplaced"/>
</dbReference>
<reference evidence="2" key="2">
    <citation type="submission" date="2025-09" db="UniProtKB">
        <authorList>
            <consortium name="Ensembl"/>
        </authorList>
    </citation>
    <scope>IDENTIFICATION</scope>
</reference>
<keyword evidence="3" id="KW-1185">Reference proteome</keyword>
<dbReference type="GO" id="GO:0044609">
    <property type="term" value="C:DBIRD complex"/>
    <property type="evidence" value="ECO:0007669"/>
    <property type="project" value="TreeGrafter"/>
</dbReference>
<organism evidence="2 3">
    <name type="scientific">Kryptolebias marmoratus</name>
    <name type="common">Mangrove killifish</name>
    <name type="synonym">Rivulus marmoratus</name>
    <dbReference type="NCBI Taxonomy" id="37003"/>
    <lineage>
        <taxon>Eukaryota</taxon>
        <taxon>Metazoa</taxon>
        <taxon>Chordata</taxon>
        <taxon>Craniata</taxon>
        <taxon>Vertebrata</taxon>
        <taxon>Euteleostomi</taxon>
        <taxon>Actinopterygii</taxon>
        <taxon>Neopterygii</taxon>
        <taxon>Teleostei</taxon>
        <taxon>Neoteleostei</taxon>
        <taxon>Acanthomorphata</taxon>
        <taxon>Ovalentaria</taxon>
        <taxon>Atherinomorphae</taxon>
        <taxon>Cyprinodontiformes</taxon>
        <taxon>Rivulidae</taxon>
        <taxon>Kryptolebias</taxon>
    </lineage>
</organism>
<dbReference type="GeneTree" id="ENSGT00530000068748"/>
<dbReference type="GO" id="GO:0032784">
    <property type="term" value="P:regulation of DNA-templated transcription elongation"/>
    <property type="evidence" value="ECO:0007669"/>
    <property type="project" value="TreeGrafter"/>
</dbReference>
<feature type="region of interest" description="Disordered" evidence="1">
    <location>
        <begin position="31"/>
        <end position="242"/>
    </location>
</feature>
<dbReference type="Pfam" id="PF04988">
    <property type="entry name" value="AKAP95"/>
    <property type="match status" value="1"/>
</dbReference>
<evidence type="ECO:0000313" key="2">
    <source>
        <dbReference type="Ensembl" id="ENSKMAP00000003201.1"/>
    </source>
</evidence>
<dbReference type="OMA" id="VEMLHCA"/>
<evidence type="ECO:0000256" key="1">
    <source>
        <dbReference type="SAM" id="MobiDB-lite"/>
    </source>
</evidence>
<dbReference type="Ensembl" id="ENSKMAT00000003264.1">
    <property type="protein sequence ID" value="ENSKMAP00000003201.1"/>
    <property type="gene ID" value="ENSKMAG00000002451.1"/>
</dbReference>
<dbReference type="InterPro" id="IPR007071">
    <property type="entry name" value="AKAP95"/>
</dbReference>
<protein>
    <submittedName>
        <fullName evidence="2">Zinc finger protein 326</fullName>
    </submittedName>
</protein>
<dbReference type="GO" id="GO:0005634">
    <property type="term" value="C:nucleus"/>
    <property type="evidence" value="ECO:0007669"/>
    <property type="project" value="InterPro"/>
</dbReference>